<dbReference type="GO" id="GO:0032787">
    <property type="term" value="P:monocarboxylic acid metabolic process"/>
    <property type="evidence" value="ECO:0007669"/>
    <property type="project" value="UniProtKB-ARBA"/>
</dbReference>
<dbReference type="PRINTS" id="PR00080">
    <property type="entry name" value="SDRFAMILY"/>
</dbReference>
<dbReference type="InterPro" id="IPR002347">
    <property type="entry name" value="SDR_fam"/>
</dbReference>
<keyword evidence="3" id="KW-0753">Steroid metabolism</keyword>
<proteinExistence type="inferred from homology"/>
<comment type="caution">
    <text evidence="5">The sequence shown here is derived from an EMBL/GenBank/DDBJ whole genome shotgun (WGS) entry which is preliminary data.</text>
</comment>
<protein>
    <submittedName>
        <fullName evidence="5">SDR family NAD(P)-dependent oxidoreductase</fullName>
    </submittedName>
</protein>
<evidence type="ECO:0000313" key="6">
    <source>
        <dbReference type="Proteomes" id="UP000284051"/>
    </source>
</evidence>
<dbReference type="NCBIfam" id="NF009466">
    <property type="entry name" value="PRK12826.1-2"/>
    <property type="match status" value="1"/>
</dbReference>
<accession>A0A3R6FZI6</accession>
<evidence type="ECO:0000256" key="4">
    <source>
        <dbReference type="RuleBase" id="RU000363"/>
    </source>
</evidence>
<comment type="similarity">
    <text evidence="1 4">Belongs to the short-chain dehydrogenases/reductases (SDR) family.</text>
</comment>
<evidence type="ECO:0000256" key="2">
    <source>
        <dbReference type="ARBA" id="ARBA00023002"/>
    </source>
</evidence>
<dbReference type="EMBL" id="QRID01000008">
    <property type="protein sequence ID" value="RHG28142.1"/>
    <property type="molecule type" value="Genomic_DNA"/>
</dbReference>
<organism evidence="5 6">
    <name type="scientific">Roseburia intestinalis</name>
    <dbReference type="NCBI Taxonomy" id="166486"/>
    <lineage>
        <taxon>Bacteria</taxon>
        <taxon>Bacillati</taxon>
        <taxon>Bacillota</taxon>
        <taxon>Clostridia</taxon>
        <taxon>Lachnospirales</taxon>
        <taxon>Lachnospiraceae</taxon>
        <taxon>Roseburia</taxon>
    </lineage>
</organism>
<keyword evidence="2" id="KW-0560">Oxidoreductase</keyword>
<dbReference type="PROSITE" id="PS00061">
    <property type="entry name" value="ADH_SHORT"/>
    <property type="match status" value="1"/>
</dbReference>
<dbReference type="AlphaFoldDB" id="A0A3R6FZI6"/>
<dbReference type="GO" id="GO:0016491">
    <property type="term" value="F:oxidoreductase activity"/>
    <property type="evidence" value="ECO:0007669"/>
    <property type="project" value="UniProtKB-KW"/>
</dbReference>
<dbReference type="InterPro" id="IPR050259">
    <property type="entry name" value="SDR"/>
</dbReference>
<dbReference type="SUPFAM" id="SSF51735">
    <property type="entry name" value="NAD(P)-binding Rossmann-fold domains"/>
    <property type="match status" value="1"/>
</dbReference>
<dbReference type="InterPro" id="IPR036291">
    <property type="entry name" value="NAD(P)-bd_dom_sf"/>
</dbReference>
<dbReference type="PANTHER" id="PTHR42879">
    <property type="entry name" value="3-OXOACYL-(ACYL-CARRIER-PROTEIN) REDUCTASE"/>
    <property type="match status" value="1"/>
</dbReference>
<dbReference type="PRINTS" id="PR00081">
    <property type="entry name" value="GDHRDH"/>
</dbReference>
<dbReference type="Pfam" id="PF00106">
    <property type="entry name" value="adh_short"/>
    <property type="match status" value="1"/>
</dbReference>
<reference evidence="5 6" key="1">
    <citation type="submission" date="2018-08" db="EMBL/GenBank/DDBJ databases">
        <title>A genome reference for cultivated species of the human gut microbiota.</title>
        <authorList>
            <person name="Zou Y."/>
            <person name="Xue W."/>
            <person name="Luo G."/>
        </authorList>
    </citation>
    <scope>NUCLEOTIDE SEQUENCE [LARGE SCALE GENOMIC DNA]</scope>
    <source>
        <strain evidence="5 6">AM22-21LB</strain>
    </source>
</reference>
<dbReference type="GO" id="GO:0008202">
    <property type="term" value="P:steroid metabolic process"/>
    <property type="evidence" value="ECO:0007669"/>
    <property type="project" value="UniProtKB-KW"/>
</dbReference>
<dbReference type="NCBIfam" id="NF047420">
    <property type="entry name" value="EF_P_mod_YmfI"/>
    <property type="match status" value="1"/>
</dbReference>
<gene>
    <name evidence="5" type="ORF">DW264_09400</name>
</gene>
<dbReference type="InterPro" id="IPR020904">
    <property type="entry name" value="Sc_DH/Rdtase_CS"/>
</dbReference>
<name>A0A3R6FZI6_9FIRM</name>
<keyword evidence="3" id="KW-0443">Lipid metabolism</keyword>
<dbReference type="Proteomes" id="UP000284051">
    <property type="component" value="Unassembled WGS sequence"/>
</dbReference>
<sequence>MEIFMNRTVLVTGASRGIGRAIASAFAAEGDRLIITCSRSEQELLNFKKELEETFHTEVLASVGDISSFEYVEQLFEQITERFGGVDVLINNAGISYIGLLTDMSIDDWNRIVSTNLTSVFSTSRLAIPHMVHEKKGKIINISSVWGIAGASCEVAYSACKGGINSFTKALAKELAPSNIQVNAIACGVIDTQMNACFSEEERAELADEIPAGRFGTPEETAHLAVQLATRNEYLTGQIITLDGGWL</sequence>
<evidence type="ECO:0000256" key="1">
    <source>
        <dbReference type="ARBA" id="ARBA00006484"/>
    </source>
</evidence>
<evidence type="ECO:0000313" key="5">
    <source>
        <dbReference type="EMBL" id="RHG28142.1"/>
    </source>
</evidence>
<dbReference type="FunFam" id="3.40.50.720:FF:000173">
    <property type="entry name" value="3-oxoacyl-[acyl-carrier protein] reductase"/>
    <property type="match status" value="1"/>
</dbReference>
<evidence type="ECO:0000256" key="3">
    <source>
        <dbReference type="ARBA" id="ARBA00023221"/>
    </source>
</evidence>
<dbReference type="PANTHER" id="PTHR42879:SF2">
    <property type="entry name" value="3-OXOACYL-[ACYL-CARRIER-PROTEIN] REDUCTASE FABG"/>
    <property type="match status" value="1"/>
</dbReference>
<dbReference type="Gene3D" id="3.40.50.720">
    <property type="entry name" value="NAD(P)-binding Rossmann-like Domain"/>
    <property type="match status" value="1"/>
</dbReference>